<evidence type="ECO:0000256" key="2">
    <source>
        <dbReference type="SAM" id="Phobius"/>
    </source>
</evidence>
<feature type="transmembrane region" description="Helical" evidence="2">
    <location>
        <begin position="158"/>
        <end position="178"/>
    </location>
</feature>
<feature type="transmembrane region" description="Helical" evidence="2">
    <location>
        <begin position="210"/>
        <end position="233"/>
    </location>
</feature>
<keyword evidence="4" id="KW-1185">Reference proteome</keyword>
<dbReference type="AlphaFoldDB" id="A0A9P9GWX7"/>
<protein>
    <submittedName>
        <fullName evidence="3">Uncharacterized protein</fullName>
    </submittedName>
</protein>
<dbReference type="OrthoDB" id="5090068at2759"/>
<feature type="region of interest" description="Disordered" evidence="1">
    <location>
        <begin position="89"/>
        <end position="119"/>
    </location>
</feature>
<comment type="caution">
    <text evidence="3">The sequence shown here is derived from an EMBL/GenBank/DDBJ whole genome shotgun (WGS) entry which is preliminary data.</text>
</comment>
<sequence>MAFAAQQRSQSKESDSIFNETKDQPPEEDRMNDTKAYCVIMRNNLSGKAVPICTESPQNTPIHHEEMSNPTEERIGTSILPRLREKLGHTRCPDPEGGIEQHDSHPHHHKDKNSFGEHRQRNSPSGLFVLLELILWLFSTASCWTMERLARPGVDPPAMMFLAAIWSYAATTGTLYFIYSGIPFIDIGIVCSGVLGMVCGWIIQWTLEDILFRLLPGFILSGLVLSGVAASVVKDPTLE</sequence>
<gene>
    <name evidence="3" type="ORF">B0J15DRAFT_500037</name>
</gene>
<feature type="region of interest" description="Disordered" evidence="1">
    <location>
        <begin position="1"/>
        <end position="31"/>
    </location>
</feature>
<dbReference type="EMBL" id="JAGTJS010000016">
    <property type="protein sequence ID" value="KAH7247053.1"/>
    <property type="molecule type" value="Genomic_DNA"/>
</dbReference>
<feature type="transmembrane region" description="Helical" evidence="2">
    <location>
        <begin position="127"/>
        <end position="146"/>
    </location>
</feature>
<feature type="compositionally biased region" description="Basic and acidic residues" evidence="1">
    <location>
        <begin position="89"/>
        <end position="104"/>
    </location>
</feature>
<name>A0A9P9GWX7_FUSSL</name>
<keyword evidence="2" id="KW-1133">Transmembrane helix</keyword>
<proteinExistence type="predicted"/>
<evidence type="ECO:0000313" key="3">
    <source>
        <dbReference type="EMBL" id="KAH7247053.1"/>
    </source>
</evidence>
<feature type="compositionally biased region" description="Basic and acidic residues" evidence="1">
    <location>
        <begin position="10"/>
        <end position="31"/>
    </location>
</feature>
<reference evidence="3" key="1">
    <citation type="journal article" date="2021" name="Nat. Commun.">
        <title>Genetic determinants of endophytism in the Arabidopsis root mycobiome.</title>
        <authorList>
            <person name="Mesny F."/>
            <person name="Miyauchi S."/>
            <person name="Thiergart T."/>
            <person name="Pickel B."/>
            <person name="Atanasova L."/>
            <person name="Karlsson M."/>
            <person name="Huettel B."/>
            <person name="Barry K.W."/>
            <person name="Haridas S."/>
            <person name="Chen C."/>
            <person name="Bauer D."/>
            <person name="Andreopoulos W."/>
            <person name="Pangilinan J."/>
            <person name="LaButti K."/>
            <person name="Riley R."/>
            <person name="Lipzen A."/>
            <person name="Clum A."/>
            <person name="Drula E."/>
            <person name="Henrissat B."/>
            <person name="Kohler A."/>
            <person name="Grigoriev I.V."/>
            <person name="Martin F.M."/>
            <person name="Hacquard S."/>
        </authorList>
    </citation>
    <scope>NUCLEOTIDE SEQUENCE</scope>
    <source>
        <strain evidence="3">FSSC 5 MPI-SDFR-AT-0091</strain>
    </source>
</reference>
<evidence type="ECO:0000313" key="4">
    <source>
        <dbReference type="Proteomes" id="UP000736672"/>
    </source>
</evidence>
<dbReference type="Proteomes" id="UP000736672">
    <property type="component" value="Unassembled WGS sequence"/>
</dbReference>
<keyword evidence="2" id="KW-0812">Transmembrane</keyword>
<feature type="transmembrane region" description="Helical" evidence="2">
    <location>
        <begin position="184"/>
        <end position="203"/>
    </location>
</feature>
<accession>A0A9P9GWX7</accession>
<organism evidence="3 4">
    <name type="scientific">Fusarium solani</name>
    <name type="common">Filamentous fungus</name>
    <dbReference type="NCBI Taxonomy" id="169388"/>
    <lineage>
        <taxon>Eukaryota</taxon>
        <taxon>Fungi</taxon>
        <taxon>Dikarya</taxon>
        <taxon>Ascomycota</taxon>
        <taxon>Pezizomycotina</taxon>
        <taxon>Sordariomycetes</taxon>
        <taxon>Hypocreomycetidae</taxon>
        <taxon>Hypocreales</taxon>
        <taxon>Nectriaceae</taxon>
        <taxon>Fusarium</taxon>
        <taxon>Fusarium solani species complex</taxon>
    </lineage>
</organism>
<evidence type="ECO:0000256" key="1">
    <source>
        <dbReference type="SAM" id="MobiDB-lite"/>
    </source>
</evidence>
<keyword evidence="2" id="KW-0472">Membrane</keyword>